<dbReference type="PANTHER" id="PTHR32089:SF120">
    <property type="entry name" value="METHYL-ACCEPTING CHEMOTAXIS PROTEIN TLPQ"/>
    <property type="match status" value="1"/>
</dbReference>
<dbReference type="CDD" id="cd18774">
    <property type="entry name" value="PDC2_HK_sensor"/>
    <property type="match status" value="1"/>
</dbReference>
<dbReference type="GO" id="GO:0016020">
    <property type="term" value="C:membrane"/>
    <property type="evidence" value="ECO:0007669"/>
    <property type="project" value="UniProtKB-SubCell"/>
</dbReference>
<evidence type="ECO:0000256" key="3">
    <source>
        <dbReference type="ARBA" id="ARBA00029447"/>
    </source>
</evidence>
<name>A0A8D4VNI1_9GAMM</name>
<evidence type="ECO:0000256" key="4">
    <source>
        <dbReference type="PROSITE-ProRule" id="PRU00284"/>
    </source>
</evidence>
<accession>A0A8D4VNI1</accession>
<sequence>MPAGKLLRRYHNASLAQRIVFWFLLMVLVPTLLLAFITDRLSSASLREKIDEQLITLVEAKANRLETYAYERTRAASVLGRVRRIANAAIALQNVGKDTLDKSELENDIRTVAYYFMENLGFTNFILLAPQGDVLFQTQDQLPLGGNLLSGPQRDSELAQVVKRAMTLLEPDISNFAMYPGMEQPLGFVAGPIVSEAGRLVGLLVLQLNTQEVFETFNDYTGLGRTGFTVAAALDGDEVRIVAPLRHHPDAAFNLSVRLGDRNGEIIQKAVLGEQGVGEMRNIDGVPGFAAWTYAPSFRWGIGVQVGLDEAMELIAQQRHAMLILLASILIPAALIALFVARSISRPITQAVHAAEQVAAGDLSIRLDSHGDDETGKLLQALGRMVDYLNSLVGQVQRSTIELISITNTLAAMTRAQGDEATSLGATTSEIAAAAKEISATSEELVNTMTDATEGAATTTVLATNGQVGLNEMEQAMRHLAEATHSISGKLGAISDKANNINSVTTTIAKIADQTNLLSLNASIEAEKAGEYGLGFAVLAREIRRLADQTAVATLDIEQMVKEMQGAVAGGVMEMDKFSEQMRAGVAETNRISRQFVEIIDQVQDLTPRFEAVHEGMRSQSAGARQISDAMVSLADSARASIHALEETNGATQRLEAAIGDLRREISIFKLS</sequence>
<feature type="domain" description="Methyl-accepting transducer" evidence="6">
    <location>
        <begin position="399"/>
        <end position="635"/>
    </location>
</feature>
<dbReference type="SMART" id="SM00283">
    <property type="entry name" value="MA"/>
    <property type="match status" value="1"/>
</dbReference>
<feature type="domain" description="HAMP" evidence="7">
    <location>
        <begin position="342"/>
        <end position="394"/>
    </location>
</feature>
<keyword evidence="5" id="KW-0812">Transmembrane</keyword>
<evidence type="ECO:0008006" key="10">
    <source>
        <dbReference type="Google" id="ProtNLM"/>
    </source>
</evidence>
<dbReference type="GO" id="GO:0007165">
    <property type="term" value="P:signal transduction"/>
    <property type="evidence" value="ECO:0007669"/>
    <property type="project" value="UniProtKB-KW"/>
</dbReference>
<gene>
    <name evidence="8" type="ORF">MoryE10_02160</name>
</gene>
<evidence type="ECO:0000259" key="7">
    <source>
        <dbReference type="PROSITE" id="PS50885"/>
    </source>
</evidence>
<keyword evidence="9" id="KW-1185">Reference proteome</keyword>
<dbReference type="EMBL" id="AP019782">
    <property type="protein sequence ID" value="BBL69610.1"/>
    <property type="molecule type" value="Genomic_DNA"/>
</dbReference>
<dbReference type="GO" id="GO:0006935">
    <property type="term" value="P:chemotaxis"/>
    <property type="evidence" value="ECO:0007669"/>
    <property type="project" value="UniProtKB-ARBA"/>
</dbReference>
<dbReference type="RefSeq" id="WP_246598924.1">
    <property type="nucleotide sequence ID" value="NZ_AP019782.1"/>
</dbReference>
<feature type="transmembrane region" description="Helical" evidence="5">
    <location>
        <begin position="321"/>
        <end position="341"/>
    </location>
</feature>
<keyword evidence="2 4" id="KW-0807">Transducer</keyword>
<feature type="transmembrane region" description="Helical" evidence="5">
    <location>
        <begin position="20"/>
        <end position="37"/>
    </location>
</feature>
<dbReference type="SMART" id="SM00304">
    <property type="entry name" value="HAMP"/>
    <property type="match status" value="1"/>
</dbReference>
<evidence type="ECO:0000256" key="5">
    <source>
        <dbReference type="SAM" id="Phobius"/>
    </source>
</evidence>
<dbReference type="CDD" id="cd06225">
    <property type="entry name" value="HAMP"/>
    <property type="match status" value="1"/>
</dbReference>
<keyword evidence="5" id="KW-1133">Transmembrane helix</keyword>
<dbReference type="PROSITE" id="PS50885">
    <property type="entry name" value="HAMP"/>
    <property type="match status" value="1"/>
</dbReference>
<comment type="subcellular location">
    <subcellularLocation>
        <location evidence="1">Membrane</location>
    </subcellularLocation>
</comment>
<organism evidence="8 9">
    <name type="scientific">Methylogaea oryzae</name>
    <dbReference type="NCBI Taxonomy" id="1295382"/>
    <lineage>
        <taxon>Bacteria</taxon>
        <taxon>Pseudomonadati</taxon>
        <taxon>Pseudomonadota</taxon>
        <taxon>Gammaproteobacteria</taxon>
        <taxon>Methylococcales</taxon>
        <taxon>Methylococcaceae</taxon>
        <taxon>Methylogaea</taxon>
    </lineage>
</organism>
<keyword evidence="5" id="KW-0472">Membrane</keyword>
<dbReference type="KEGG" id="moz:MoryE10_02160"/>
<comment type="similarity">
    <text evidence="3">Belongs to the methyl-accepting chemotaxis (MCP) protein family.</text>
</comment>
<dbReference type="PANTHER" id="PTHR32089">
    <property type="entry name" value="METHYL-ACCEPTING CHEMOTAXIS PROTEIN MCPB"/>
    <property type="match status" value="1"/>
</dbReference>
<dbReference type="Proteomes" id="UP000824988">
    <property type="component" value="Chromosome"/>
</dbReference>
<dbReference type="Pfam" id="PF00015">
    <property type="entry name" value="MCPsignal"/>
    <property type="match status" value="1"/>
</dbReference>
<dbReference type="InterPro" id="IPR003660">
    <property type="entry name" value="HAMP_dom"/>
</dbReference>
<dbReference type="InterPro" id="IPR004089">
    <property type="entry name" value="MCPsignal_dom"/>
</dbReference>
<dbReference type="AlphaFoldDB" id="A0A8D4VNI1"/>
<evidence type="ECO:0000259" key="6">
    <source>
        <dbReference type="PROSITE" id="PS50111"/>
    </source>
</evidence>
<dbReference type="PROSITE" id="PS50111">
    <property type="entry name" value="CHEMOTAXIS_TRANSDUC_2"/>
    <property type="match status" value="1"/>
</dbReference>
<evidence type="ECO:0000313" key="9">
    <source>
        <dbReference type="Proteomes" id="UP000824988"/>
    </source>
</evidence>
<evidence type="ECO:0000313" key="8">
    <source>
        <dbReference type="EMBL" id="BBL69610.1"/>
    </source>
</evidence>
<reference evidence="8" key="1">
    <citation type="submission" date="2019-06" db="EMBL/GenBank/DDBJ databases">
        <title>Complete genome sequence of Methylogaea oryzae strain JCM16910.</title>
        <authorList>
            <person name="Asakawa S."/>
        </authorList>
    </citation>
    <scope>NUCLEOTIDE SEQUENCE</scope>
    <source>
        <strain evidence="8">E10</strain>
    </source>
</reference>
<protein>
    <recommendedName>
        <fullName evidence="10">Methyl-accepting chemotaxis protein</fullName>
    </recommendedName>
</protein>
<proteinExistence type="inferred from homology"/>
<evidence type="ECO:0000256" key="2">
    <source>
        <dbReference type="ARBA" id="ARBA00023224"/>
    </source>
</evidence>
<dbReference type="Pfam" id="PF00672">
    <property type="entry name" value="HAMP"/>
    <property type="match status" value="1"/>
</dbReference>
<evidence type="ECO:0000256" key="1">
    <source>
        <dbReference type="ARBA" id="ARBA00004370"/>
    </source>
</evidence>